<organism evidence="2 3">
    <name type="scientific">Rubrobacter marinus</name>
    <dbReference type="NCBI Taxonomy" id="2653852"/>
    <lineage>
        <taxon>Bacteria</taxon>
        <taxon>Bacillati</taxon>
        <taxon>Actinomycetota</taxon>
        <taxon>Rubrobacteria</taxon>
        <taxon>Rubrobacterales</taxon>
        <taxon>Rubrobacteraceae</taxon>
        <taxon>Rubrobacter</taxon>
    </lineage>
</organism>
<sequence>MVEPRAGSELDGNDSERLVGILLDGRPLSRQTLADVEAFLTQGRAEDLTLDYKREIGSSPGERAEMCKDVSALANSEGGMIVYGVDEKPDRTPKIPLFGTARAFGRQNVEEWAAQVLQGGVQPRMVLDVEAFPLSGDPSRCLLVVRTQPSPSAPHMVTLNGDNRYYGRFYRRGNFGNRIAEEYEVREMMERARRLYLGLEEELSRRGYGDPSSATFGDSPYNRRLAARSPEGRMEAATRWASFLLLPTSPGGTALADRAGLVDWLDPNEHRYEPHPRDLYLPTAVPRPVLGGVASLSIAYEDGRPVGGRAKDYVRVGFDGSVEYGFAPASVTALPDGTEVPYFIGTRIAAKLWQTLGFAAAVRSQLSLAAPHLLSVNLARTEGAILAGFADGWEDPRGDFLELQEAPRCLEPNAQIRRELRAEDFAEISAATATDPPPQVRELAEEVCFAFGIPQPVLFPRA</sequence>
<evidence type="ECO:0000313" key="3">
    <source>
        <dbReference type="Proteomes" id="UP000502706"/>
    </source>
</evidence>
<evidence type="ECO:0000259" key="1">
    <source>
        <dbReference type="Pfam" id="PF04326"/>
    </source>
</evidence>
<keyword evidence="2" id="KW-0614">Plasmid</keyword>
<evidence type="ECO:0000313" key="2">
    <source>
        <dbReference type="EMBL" id="QIN81097.1"/>
    </source>
</evidence>
<accession>A0A6G8Q455</accession>
<dbReference type="AlphaFoldDB" id="A0A6G8Q455"/>
<dbReference type="InterPro" id="IPR007421">
    <property type="entry name" value="Schlafen_AlbA_2_dom"/>
</dbReference>
<reference evidence="2 3" key="1">
    <citation type="submission" date="2019-10" db="EMBL/GenBank/DDBJ databases">
        <title>Rubrobacter sp nov SCSIO 52915 isolated from a deep-sea sediment in the South China Sea.</title>
        <authorList>
            <person name="Chen R.W."/>
        </authorList>
    </citation>
    <scope>NUCLEOTIDE SEQUENCE [LARGE SCALE GENOMIC DNA]</scope>
    <source>
        <strain evidence="2 3">SCSIO 52915</strain>
        <plasmid evidence="2 3">unnamed1</plasmid>
    </source>
</reference>
<dbReference type="Gene3D" id="3.30.950.30">
    <property type="entry name" value="Schlafen, AAA domain"/>
    <property type="match status" value="1"/>
</dbReference>
<gene>
    <name evidence="2" type="ORF">GBA65_21935</name>
</gene>
<dbReference type="Pfam" id="PF04326">
    <property type="entry name" value="SLFN_AlbA_2"/>
    <property type="match status" value="1"/>
</dbReference>
<geneLocation type="plasmid" evidence="2 3">
    <name>unnamed1</name>
</geneLocation>
<dbReference type="InterPro" id="IPR038461">
    <property type="entry name" value="Schlafen_AlbA_2_dom_sf"/>
</dbReference>
<proteinExistence type="predicted"/>
<dbReference type="Proteomes" id="UP000502706">
    <property type="component" value="Plasmid unnamed1"/>
</dbReference>
<dbReference type="EMBL" id="CP045122">
    <property type="protein sequence ID" value="QIN81097.1"/>
    <property type="molecule type" value="Genomic_DNA"/>
</dbReference>
<name>A0A6G8Q455_9ACTN</name>
<protein>
    <recommendedName>
        <fullName evidence="1">Schlafen AlbA-2 domain-containing protein</fullName>
    </recommendedName>
</protein>
<keyword evidence="3" id="KW-1185">Reference proteome</keyword>
<dbReference type="KEGG" id="rmar:GBA65_21935"/>
<feature type="domain" description="Schlafen AlbA-2" evidence="1">
    <location>
        <begin position="46"/>
        <end position="172"/>
    </location>
</feature>